<reference evidence="6 7" key="3">
    <citation type="submission" date="2017-09" db="EMBL/GenBank/DDBJ databases">
        <title>Depth-based differentiation of microbial function through sediment-hosted aquifers and enrichment of novel symbionts in the deep terrestrial subsurface.</title>
        <authorList>
            <person name="Probst A.J."/>
            <person name="Ladd B."/>
            <person name="Jarett J.K."/>
            <person name="Geller-Mcgrath D.E."/>
            <person name="Sieber C.M."/>
            <person name="Emerson J.B."/>
            <person name="Anantharaman K."/>
            <person name="Thomas B.C."/>
            <person name="Malmstrom R."/>
            <person name="Stieglmeier M."/>
            <person name="Klingl A."/>
            <person name="Woyke T."/>
            <person name="Ryan C.M."/>
            <person name="Banfield J.F."/>
        </authorList>
    </citation>
    <scope>NUCLEOTIDE SEQUENCE [LARGE SCALE GENOMIC DNA]</scope>
    <source>
        <strain evidence="3">CG_4_10_14_3_um_filter_34_13</strain>
        <strain evidence="4">CG_4_9_14_3_um_filter_33_16</strain>
    </source>
</reference>
<dbReference type="EMBL" id="MNYY01000027">
    <property type="protein sequence ID" value="OIP73477.1"/>
    <property type="molecule type" value="Genomic_DNA"/>
</dbReference>
<evidence type="ECO:0000313" key="2">
    <source>
        <dbReference type="EMBL" id="PIX34233.1"/>
    </source>
</evidence>
<organism evidence="1 5">
    <name type="scientific">Candidatus Infernicultor aquiphilus</name>
    <dbReference type="NCBI Taxonomy" id="1805029"/>
    <lineage>
        <taxon>Bacteria</taxon>
        <taxon>Pseudomonadati</taxon>
        <taxon>Atribacterota</taxon>
        <taxon>Candidatus Phoenicimicrobiia</taxon>
        <taxon>Candidatus Pheonicimicrobiales</taxon>
        <taxon>Candidatus Phoenicimicrobiaceae</taxon>
        <taxon>Candidatus Infernicultor</taxon>
    </lineage>
</organism>
<dbReference type="AlphaFoldDB" id="A0A1J5GKX9"/>
<dbReference type="Proteomes" id="UP000182763">
    <property type="component" value="Unassembled WGS sequence"/>
</dbReference>
<evidence type="ECO:0000313" key="7">
    <source>
        <dbReference type="Proteomes" id="UP000230646"/>
    </source>
</evidence>
<evidence type="ECO:0000313" key="6">
    <source>
        <dbReference type="Proteomes" id="UP000228560"/>
    </source>
</evidence>
<dbReference type="EMBL" id="PFTV01000116">
    <property type="protein sequence ID" value="PJB56634.1"/>
    <property type="molecule type" value="Genomic_DNA"/>
</dbReference>
<protein>
    <submittedName>
        <fullName evidence="1">Uncharacterized protein</fullName>
    </submittedName>
</protein>
<gene>
    <name evidence="1" type="ORF">AUK42_01180</name>
    <name evidence="4" type="ORF">CO097_04710</name>
    <name evidence="3" type="ORF">COZ07_05365</name>
    <name evidence="2" type="ORF">COZ58_04675</name>
</gene>
<dbReference type="Proteomes" id="UP000228560">
    <property type="component" value="Unassembled WGS sequence"/>
</dbReference>
<dbReference type="Proteomes" id="UP000231493">
    <property type="component" value="Unassembled WGS sequence"/>
</dbReference>
<accession>A0A2M8CC52</accession>
<comment type="caution">
    <text evidence="1">The sequence shown here is derived from an EMBL/GenBank/DDBJ whole genome shotgun (WGS) entry which is preliminary data.</text>
</comment>
<name>A0A1J5GKX9_9BACT</name>
<accession>A0A2M7PPI6</accession>
<proteinExistence type="predicted"/>
<accession>A0A1J5GKX9</accession>
<sequence>MKPKNTSKTLGPIETNIVARLTYEKKAMVTAKDMDQLFNLSPEDRKQIVFRLKKKKILSAIKPGVYVFSPLEAGPEGMGVDELLIPPLFFPKKNYYVGYSTMFNYYGFTEQLFQTVYVLNTTKRMEKIICGLSYKFIKIMENRIYGIEKIKVKDEEVNISSKEKTLIDLIYFNNPVGGIINASKIFTKIVLSNKCDIKKLVEYAVCFPNIKTRKQIGLILDEAGVPENILKPLLKSIEKTSIGSFNGSRKGTLNKKWRVIVNDSRK</sequence>
<dbReference type="STRING" id="1805029.AUK42_01180"/>
<reference evidence="2" key="2">
    <citation type="submission" date="2017-09" db="EMBL/GenBank/DDBJ databases">
        <title>Depth-based differentiation of microbial function through sediment-hosted aquifers and enrichment of novel symbionts in the deep terrestrial subsurface.</title>
        <authorList>
            <person name="Probst A.J."/>
            <person name="Ladd B."/>
            <person name="Jarett J.K."/>
            <person name="Geller-Mcgrath D.E."/>
            <person name="Sieber C.M.K."/>
            <person name="Emerson J.B."/>
            <person name="Anantharaman K."/>
            <person name="Thomas B.C."/>
            <person name="Malmstrom R."/>
            <person name="Stieglmeier M."/>
            <person name="Klingl A."/>
            <person name="Woyke T."/>
            <person name="Ryan C.M."/>
            <person name="Banfield J.F."/>
        </authorList>
    </citation>
    <scope>NUCLEOTIDE SEQUENCE</scope>
    <source>
        <strain evidence="2">CG_4_8_14_3_um_filter_34_18</strain>
    </source>
</reference>
<evidence type="ECO:0000313" key="5">
    <source>
        <dbReference type="Proteomes" id="UP000182763"/>
    </source>
</evidence>
<accession>A0A2M7K7Z1</accession>
<evidence type="ECO:0000313" key="4">
    <source>
        <dbReference type="EMBL" id="PJB56634.1"/>
    </source>
</evidence>
<evidence type="ECO:0000313" key="1">
    <source>
        <dbReference type="EMBL" id="OIP73477.1"/>
    </source>
</evidence>
<dbReference type="Proteomes" id="UP000230646">
    <property type="component" value="Unassembled WGS sequence"/>
</dbReference>
<dbReference type="EMBL" id="PFIP01000092">
    <property type="protein sequence ID" value="PIX34233.1"/>
    <property type="molecule type" value="Genomic_DNA"/>
</dbReference>
<dbReference type="EMBL" id="PFKO01000207">
    <property type="protein sequence ID" value="PIY32529.1"/>
    <property type="molecule type" value="Genomic_DNA"/>
</dbReference>
<reference evidence="1 5" key="1">
    <citation type="journal article" date="2016" name="Environ. Microbiol.">
        <title>Genomic resolution of a cold subsurface aquifer community provides metabolic insights for novel microbes adapted to high CO concentrations.</title>
        <authorList>
            <person name="Probst A.J."/>
            <person name="Castelle C.J."/>
            <person name="Singh A."/>
            <person name="Brown C.T."/>
            <person name="Anantharaman K."/>
            <person name="Sharon I."/>
            <person name="Hug L.A."/>
            <person name="Burstein D."/>
            <person name="Emerson J.B."/>
            <person name="Thomas B.C."/>
            <person name="Banfield J.F."/>
        </authorList>
    </citation>
    <scope>NUCLEOTIDE SEQUENCE [LARGE SCALE GENOMIC DNA]</scope>
    <source>
        <strain evidence="1">CG2_30_33_13</strain>
    </source>
</reference>
<evidence type="ECO:0000313" key="3">
    <source>
        <dbReference type="EMBL" id="PIY32529.1"/>
    </source>
</evidence>
<dbReference type="RefSeq" id="WP_406607569.1">
    <property type="nucleotide sequence ID" value="NZ_PFKO01000207.1"/>
</dbReference>